<sequence length="295" mass="32321">MDRLHAMRLFTRIVELGSFSRAAEQFNLTRATATQIVKRTEAQLGVRLLLRTTRQVTPTVDGDAYYQRCITILNYVDEVDAEFTQAARQPEGRIRVDLSAAMCRLVLIPALPAFFERHPLIQLEVSVSDRPIDLIREGVDCVLRSGKVGDVDLIARQLGLLPQVTCASAGYLACHGQPGTLEDLAGHHAVNYLSASSGKSIPFEFSVNGELLTRHLPSSLALNSGAASVDACAAGLGLIQIPAFLVARQLASGEFIEVLPGHRPPPLMFSVLYPPNRHLSNRVRVFIDWLAELFA</sequence>
<evidence type="ECO:0000259" key="5">
    <source>
        <dbReference type="PROSITE" id="PS50931"/>
    </source>
</evidence>
<dbReference type="GO" id="GO:0003700">
    <property type="term" value="F:DNA-binding transcription factor activity"/>
    <property type="evidence" value="ECO:0007669"/>
    <property type="project" value="InterPro"/>
</dbReference>
<dbReference type="Pfam" id="PF03466">
    <property type="entry name" value="LysR_substrate"/>
    <property type="match status" value="1"/>
</dbReference>
<evidence type="ECO:0000256" key="4">
    <source>
        <dbReference type="ARBA" id="ARBA00023163"/>
    </source>
</evidence>
<keyword evidence="4" id="KW-0804">Transcription</keyword>
<comment type="similarity">
    <text evidence="1">Belongs to the LysR transcriptional regulatory family.</text>
</comment>
<dbReference type="AlphaFoldDB" id="A0A848G164"/>
<organism evidence="6 7">
    <name type="scientific">Zoogloea dura</name>
    <dbReference type="NCBI Taxonomy" id="2728840"/>
    <lineage>
        <taxon>Bacteria</taxon>
        <taxon>Pseudomonadati</taxon>
        <taxon>Pseudomonadota</taxon>
        <taxon>Betaproteobacteria</taxon>
        <taxon>Rhodocyclales</taxon>
        <taxon>Zoogloeaceae</taxon>
        <taxon>Zoogloea</taxon>
    </lineage>
</organism>
<evidence type="ECO:0000256" key="2">
    <source>
        <dbReference type="ARBA" id="ARBA00023015"/>
    </source>
</evidence>
<evidence type="ECO:0000256" key="3">
    <source>
        <dbReference type="ARBA" id="ARBA00023125"/>
    </source>
</evidence>
<dbReference type="Proteomes" id="UP000580043">
    <property type="component" value="Unassembled WGS sequence"/>
</dbReference>
<comment type="caution">
    <text evidence="6">The sequence shown here is derived from an EMBL/GenBank/DDBJ whole genome shotgun (WGS) entry which is preliminary data.</text>
</comment>
<dbReference type="PROSITE" id="PS50931">
    <property type="entry name" value="HTH_LYSR"/>
    <property type="match status" value="1"/>
</dbReference>
<evidence type="ECO:0000313" key="6">
    <source>
        <dbReference type="EMBL" id="NML24810.1"/>
    </source>
</evidence>
<dbReference type="InterPro" id="IPR036390">
    <property type="entry name" value="WH_DNA-bd_sf"/>
</dbReference>
<dbReference type="PANTHER" id="PTHR30537:SF72">
    <property type="entry name" value="LYSR FAMILY TRANSCRIPTIONAL REGULATOR"/>
    <property type="match status" value="1"/>
</dbReference>
<dbReference type="GO" id="GO:0006351">
    <property type="term" value="P:DNA-templated transcription"/>
    <property type="evidence" value="ECO:0007669"/>
    <property type="project" value="TreeGrafter"/>
</dbReference>
<reference evidence="6 7" key="1">
    <citation type="submission" date="2020-04" db="EMBL/GenBank/DDBJ databases">
        <title>Zoogloea sp. G-4-1-14 isolated from soil.</title>
        <authorList>
            <person name="Dahal R.H."/>
        </authorList>
    </citation>
    <scope>NUCLEOTIDE SEQUENCE [LARGE SCALE GENOMIC DNA]</scope>
    <source>
        <strain evidence="6 7">G-4-1-14</strain>
    </source>
</reference>
<keyword evidence="7" id="KW-1185">Reference proteome</keyword>
<protein>
    <submittedName>
        <fullName evidence="6">LysR family transcriptional regulator</fullName>
    </submittedName>
</protein>
<dbReference type="InterPro" id="IPR036388">
    <property type="entry name" value="WH-like_DNA-bd_sf"/>
</dbReference>
<dbReference type="GO" id="GO:0043565">
    <property type="term" value="F:sequence-specific DNA binding"/>
    <property type="evidence" value="ECO:0007669"/>
    <property type="project" value="TreeGrafter"/>
</dbReference>
<dbReference type="SUPFAM" id="SSF53850">
    <property type="entry name" value="Periplasmic binding protein-like II"/>
    <property type="match status" value="1"/>
</dbReference>
<dbReference type="SUPFAM" id="SSF46785">
    <property type="entry name" value="Winged helix' DNA-binding domain"/>
    <property type="match status" value="1"/>
</dbReference>
<proteinExistence type="inferred from homology"/>
<feature type="domain" description="HTH lysR-type" evidence="5">
    <location>
        <begin position="1"/>
        <end position="59"/>
    </location>
</feature>
<name>A0A848G164_9RHOO</name>
<evidence type="ECO:0000256" key="1">
    <source>
        <dbReference type="ARBA" id="ARBA00009437"/>
    </source>
</evidence>
<dbReference type="FunFam" id="1.10.10.10:FF:000001">
    <property type="entry name" value="LysR family transcriptional regulator"/>
    <property type="match status" value="1"/>
</dbReference>
<dbReference type="EMBL" id="JABBGA010000002">
    <property type="protein sequence ID" value="NML24810.1"/>
    <property type="molecule type" value="Genomic_DNA"/>
</dbReference>
<keyword evidence="2" id="KW-0805">Transcription regulation</keyword>
<dbReference type="InterPro" id="IPR005119">
    <property type="entry name" value="LysR_subst-bd"/>
</dbReference>
<dbReference type="InterPro" id="IPR058163">
    <property type="entry name" value="LysR-type_TF_proteobact-type"/>
</dbReference>
<dbReference type="CDD" id="cd08472">
    <property type="entry name" value="PBP2_CrgA_like_3"/>
    <property type="match status" value="1"/>
</dbReference>
<dbReference type="InterPro" id="IPR000847">
    <property type="entry name" value="LysR_HTH_N"/>
</dbReference>
<accession>A0A848G164</accession>
<dbReference type="RefSeq" id="WP_169144455.1">
    <property type="nucleotide sequence ID" value="NZ_JABBGA010000002.1"/>
</dbReference>
<dbReference type="Gene3D" id="1.10.10.10">
    <property type="entry name" value="Winged helix-like DNA-binding domain superfamily/Winged helix DNA-binding domain"/>
    <property type="match status" value="1"/>
</dbReference>
<evidence type="ECO:0000313" key="7">
    <source>
        <dbReference type="Proteomes" id="UP000580043"/>
    </source>
</evidence>
<keyword evidence="3" id="KW-0238">DNA-binding</keyword>
<dbReference type="Pfam" id="PF00126">
    <property type="entry name" value="HTH_1"/>
    <property type="match status" value="1"/>
</dbReference>
<dbReference type="Gene3D" id="3.40.190.290">
    <property type="match status" value="1"/>
</dbReference>
<dbReference type="PANTHER" id="PTHR30537">
    <property type="entry name" value="HTH-TYPE TRANSCRIPTIONAL REGULATOR"/>
    <property type="match status" value="1"/>
</dbReference>
<gene>
    <name evidence="6" type="ORF">HHL15_03610</name>
</gene>